<dbReference type="SMART" id="SM00304">
    <property type="entry name" value="HAMP"/>
    <property type="match status" value="1"/>
</dbReference>
<dbReference type="Gene3D" id="1.10.287.130">
    <property type="match status" value="1"/>
</dbReference>
<dbReference type="Pfam" id="PF00672">
    <property type="entry name" value="HAMP"/>
    <property type="match status" value="1"/>
</dbReference>
<evidence type="ECO:0000256" key="14">
    <source>
        <dbReference type="ARBA" id="ARBA00022912"/>
    </source>
</evidence>
<accession>A0A538STD6</accession>
<keyword evidence="15" id="KW-0902">Two-component regulatory system</keyword>
<keyword evidence="21" id="KW-0812">Transmembrane</keyword>
<dbReference type="Proteomes" id="UP000317716">
    <property type="component" value="Unassembled WGS sequence"/>
</dbReference>
<evidence type="ECO:0000256" key="16">
    <source>
        <dbReference type="ARBA" id="ARBA00023016"/>
    </source>
</evidence>
<evidence type="ECO:0000256" key="21">
    <source>
        <dbReference type="SAM" id="Phobius"/>
    </source>
</evidence>
<dbReference type="InterPro" id="IPR003660">
    <property type="entry name" value="HAMP_dom"/>
</dbReference>
<evidence type="ECO:0000256" key="13">
    <source>
        <dbReference type="ARBA" id="ARBA00022842"/>
    </source>
</evidence>
<dbReference type="InterPro" id="IPR003594">
    <property type="entry name" value="HATPase_dom"/>
</dbReference>
<reference evidence="24 25" key="1">
    <citation type="journal article" date="2019" name="Nat. Microbiol.">
        <title>Mediterranean grassland soil C-N compound turnover is dependent on rainfall and depth, and is mediated by genomically divergent microorganisms.</title>
        <authorList>
            <person name="Diamond S."/>
            <person name="Andeer P.F."/>
            <person name="Li Z."/>
            <person name="Crits-Christoph A."/>
            <person name="Burstein D."/>
            <person name="Anantharaman K."/>
            <person name="Lane K.R."/>
            <person name="Thomas B.C."/>
            <person name="Pan C."/>
            <person name="Northen T.R."/>
            <person name="Banfield J.F."/>
        </authorList>
    </citation>
    <scope>NUCLEOTIDE SEQUENCE [LARGE SCALE GENOMIC DNA]</scope>
    <source>
        <strain evidence="24">WS_2</strain>
    </source>
</reference>
<dbReference type="CDD" id="cd00075">
    <property type="entry name" value="HATPase"/>
    <property type="match status" value="1"/>
</dbReference>
<dbReference type="SMART" id="SM00388">
    <property type="entry name" value="HisKA"/>
    <property type="match status" value="1"/>
</dbReference>
<dbReference type="GO" id="GO:0005886">
    <property type="term" value="C:plasma membrane"/>
    <property type="evidence" value="ECO:0007669"/>
    <property type="project" value="UniProtKB-SubCell"/>
</dbReference>
<evidence type="ECO:0000256" key="20">
    <source>
        <dbReference type="ARBA" id="ARBA00041776"/>
    </source>
</evidence>
<dbReference type="InterPro" id="IPR036097">
    <property type="entry name" value="HisK_dim/P_sf"/>
</dbReference>
<evidence type="ECO:0000313" key="24">
    <source>
        <dbReference type="EMBL" id="TMQ54653.1"/>
    </source>
</evidence>
<dbReference type="SUPFAM" id="SSF47384">
    <property type="entry name" value="Homodimeric domain of signal transducing histidine kinase"/>
    <property type="match status" value="1"/>
</dbReference>
<gene>
    <name evidence="24" type="ORF">E6K72_07525</name>
</gene>
<dbReference type="PANTHER" id="PTHR44936">
    <property type="entry name" value="SENSOR PROTEIN CREC"/>
    <property type="match status" value="1"/>
</dbReference>
<dbReference type="GO" id="GO:0000155">
    <property type="term" value="F:phosphorelay sensor kinase activity"/>
    <property type="evidence" value="ECO:0007669"/>
    <property type="project" value="InterPro"/>
</dbReference>
<comment type="subcellular location">
    <subcellularLocation>
        <location evidence="4">Cell membrane</location>
        <topology evidence="4">Multi-pass membrane protein</topology>
    </subcellularLocation>
</comment>
<name>A0A538STD6_UNCEI</name>
<evidence type="ECO:0000256" key="18">
    <source>
        <dbReference type="ARBA" id="ARBA00023211"/>
    </source>
</evidence>
<dbReference type="PANTHER" id="PTHR44936:SF9">
    <property type="entry name" value="SENSOR PROTEIN CREC"/>
    <property type="match status" value="1"/>
</dbReference>
<feature type="domain" description="Histidine kinase" evidence="22">
    <location>
        <begin position="293"/>
        <end position="500"/>
    </location>
</feature>
<dbReference type="InterPro" id="IPR036890">
    <property type="entry name" value="HATPase_C_sf"/>
</dbReference>
<dbReference type="PROSITE" id="PS50109">
    <property type="entry name" value="HIS_KIN"/>
    <property type="match status" value="1"/>
</dbReference>
<dbReference type="SUPFAM" id="SSF55874">
    <property type="entry name" value="ATPase domain of HSP90 chaperone/DNA topoisomerase II/histidine kinase"/>
    <property type="match status" value="1"/>
</dbReference>
<evidence type="ECO:0000256" key="9">
    <source>
        <dbReference type="ARBA" id="ARBA00022741"/>
    </source>
</evidence>
<evidence type="ECO:0000256" key="15">
    <source>
        <dbReference type="ARBA" id="ARBA00023012"/>
    </source>
</evidence>
<keyword evidence="9" id="KW-0547">Nucleotide-binding</keyword>
<evidence type="ECO:0000259" key="22">
    <source>
        <dbReference type="PROSITE" id="PS50109"/>
    </source>
</evidence>
<evidence type="ECO:0000256" key="2">
    <source>
        <dbReference type="ARBA" id="ARBA00001936"/>
    </source>
</evidence>
<dbReference type="GO" id="GO:0005524">
    <property type="term" value="F:ATP binding"/>
    <property type="evidence" value="ECO:0007669"/>
    <property type="project" value="UniProtKB-KW"/>
</dbReference>
<dbReference type="EC" id="2.7.13.3" evidence="5"/>
<comment type="catalytic activity">
    <reaction evidence="1">
        <text>ATP + protein L-histidine = ADP + protein N-phospho-L-histidine.</text>
        <dbReference type="EC" id="2.7.13.3"/>
    </reaction>
</comment>
<keyword evidence="6" id="KW-1003">Cell membrane</keyword>
<dbReference type="InterPro" id="IPR003661">
    <property type="entry name" value="HisK_dim/P_dom"/>
</dbReference>
<dbReference type="InterPro" id="IPR050980">
    <property type="entry name" value="2C_sensor_his_kinase"/>
</dbReference>
<keyword evidence="17" id="KW-0843">Virulence</keyword>
<keyword evidence="14" id="KW-0904">Protein phosphatase</keyword>
<evidence type="ECO:0000256" key="12">
    <source>
        <dbReference type="ARBA" id="ARBA00022840"/>
    </source>
</evidence>
<evidence type="ECO:0000256" key="3">
    <source>
        <dbReference type="ARBA" id="ARBA00001946"/>
    </source>
</evidence>
<evidence type="ECO:0000256" key="7">
    <source>
        <dbReference type="ARBA" id="ARBA00022553"/>
    </source>
</evidence>
<evidence type="ECO:0000259" key="23">
    <source>
        <dbReference type="PROSITE" id="PS50885"/>
    </source>
</evidence>
<evidence type="ECO:0000256" key="17">
    <source>
        <dbReference type="ARBA" id="ARBA00023026"/>
    </source>
</evidence>
<dbReference type="Pfam" id="PF02518">
    <property type="entry name" value="HATPase_c"/>
    <property type="match status" value="1"/>
</dbReference>
<evidence type="ECO:0000256" key="5">
    <source>
        <dbReference type="ARBA" id="ARBA00012438"/>
    </source>
</evidence>
<comment type="caution">
    <text evidence="24">The sequence shown here is derived from an EMBL/GenBank/DDBJ whole genome shotgun (WGS) entry which is preliminary data.</text>
</comment>
<evidence type="ECO:0000256" key="10">
    <source>
        <dbReference type="ARBA" id="ARBA00022777"/>
    </source>
</evidence>
<dbReference type="CDD" id="cd06225">
    <property type="entry name" value="HAMP"/>
    <property type="match status" value="1"/>
</dbReference>
<evidence type="ECO:0000313" key="25">
    <source>
        <dbReference type="Proteomes" id="UP000317716"/>
    </source>
</evidence>
<keyword evidence="13" id="KW-0460">Magnesium</keyword>
<dbReference type="GO" id="GO:0004721">
    <property type="term" value="F:phosphoprotein phosphatase activity"/>
    <property type="evidence" value="ECO:0007669"/>
    <property type="project" value="UniProtKB-KW"/>
</dbReference>
<dbReference type="InterPro" id="IPR004358">
    <property type="entry name" value="Sig_transdc_His_kin-like_C"/>
</dbReference>
<keyword evidence="11" id="KW-0378">Hydrolase</keyword>
<feature type="domain" description="HAMP" evidence="23">
    <location>
        <begin position="224"/>
        <end position="276"/>
    </location>
</feature>
<feature type="transmembrane region" description="Helical" evidence="21">
    <location>
        <begin position="199"/>
        <end position="222"/>
    </location>
</feature>
<evidence type="ECO:0000256" key="1">
    <source>
        <dbReference type="ARBA" id="ARBA00000085"/>
    </source>
</evidence>
<dbReference type="PROSITE" id="PS50885">
    <property type="entry name" value="HAMP"/>
    <property type="match status" value="1"/>
</dbReference>
<keyword evidence="21" id="KW-1133">Transmembrane helix</keyword>
<dbReference type="EMBL" id="VBOS01000255">
    <property type="protein sequence ID" value="TMQ54653.1"/>
    <property type="molecule type" value="Genomic_DNA"/>
</dbReference>
<comment type="cofactor">
    <cofactor evidence="2">
        <name>Mn(2+)</name>
        <dbReference type="ChEBI" id="CHEBI:29035"/>
    </cofactor>
</comment>
<dbReference type="Gene3D" id="1.10.8.500">
    <property type="entry name" value="HAMP domain in histidine kinase"/>
    <property type="match status" value="1"/>
</dbReference>
<comment type="cofactor">
    <cofactor evidence="3">
        <name>Mg(2+)</name>
        <dbReference type="ChEBI" id="CHEBI:18420"/>
    </cofactor>
</comment>
<evidence type="ECO:0000256" key="6">
    <source>
        <dbReference type="ARBA" id="ARBA00022475"/>
    </source>
</evidence>
<keyword evidence="8" id="KW-0808">Transferase</keyword>
<keyword evidence="12" id="KW-0067">ATP-binding</keyword>
<keyword evidence="7" id="KW-0597">Phosphoprotein</keyword>
<evidence type="ECO:0000256" key="19">
    <source>
        <dbReference type="ARBA" id="ARBA00040454"/>
    </source>
</evidence>
<keyword evidence="16" id="KW-0346">Stress response</keyword>
<organism evidence="24 25">
    <name type="scientific">Eiseniibacteriota bacterium</name>
    <dbReference type="NCBI Taxonomy" id="2212470"/>
    <lineage>
        <taxon>Bacteria</taxon>
        <taxon>Candidatus Eiseniibacteriota</taxon>
    </lineage>
</organism>
<dbReference type="InterPro" id="IPR005467">
    <property type="entry name" value="His_kinase_dom"/>
</dbReference>
<dbReference type="SMART" id="SM00387">
    <property type="entry name" value="HATPase_c"/>
    <property type="match status" value="1"/>
</dbReference>
<dbReference type="AlphaFoldDB" id="A0A538STD6"/>
<evidence type="ECO:0000256" key="4">
    <source>
        <dbReference type="ARBA" id="ARBA00004651"/>
    </source>
</evidence>
<protein>
    <recommendedName>
        <fullName evidence="19">Signal transduction histidine-protein kinase/phosphatase MprB</fullName>
        <ecNumber evidence="5">2.7.13.3</ecNumber>
    </recommendedName>
    <alternativeName>
        <fullName evidence="20">Mycobacterial persistence regulator B</fullName>
    </alternativeName>
</protein>
<sequence>MTLRARLTLALLALALVPTALYTAFTLDQLGRSADRWFRPGVNRALESALEVTRTTLARVEAVALAQSDALAEQFPAGPLADHDRDRLRVALRAAGLDFIQVYRRAAGRWQLLEQLAPPGVIAIDRPDLGPEIEPSIGASRVIHSARGAIAAVASVNGDRALITGIWVAPDFFARVDDVGLGVSRYGQLGVLVKLQRQYLWFLVSLVVVALVAVALVLASSLARGLSRPLREVARAFERVAGGDLGTRIRPAGAREVRTLGESFNVMTARLEAARDSLKQAEREAAWREVARRLAHEFKNILTPMSLSLHRLAARAEAVEPSQRAAVRDSLGLLDRGVGQLGRLAEQFSQYARLPDPAFEPLDLTEVARAAAGMEEPEVTSLEIHPGPPLPVRGDSLLLSRAIHNLLVNAREASPPGERVELRTFAAGSQAVLEILDRGSGVPEAVRDRVFEPYVSTKQRSSGLGLSLVRDITTQHGGTVTLENRQGGGACARLALPLAPAAAGAPKGTA</sequence>
<keyword evidence="10" id="KW-0418">Kinase</keyword>
<keyword evidence="18" id="KW-0464">Manganese</keyword>
<evidence type="ECO:0000256" key="11">
    <source>
        <dbReference type="ARBA" id="ARBA00022801"/>
    </source>
</evidence>
<proteinExistence type="predicted"/>
<dbReference type="Gene3D" id="3.30.565.10">
    <property type="entry name" value="Histidine kinase-like ATPase, C-terminal domain"/>
    <property type="match status" value="1"/>
</dbReference>
<dbReference type="PRINTS" id="PR00344">
    <property type="entry name" value="BCTRLSENSOR"/>
</dbReference>
<evidence type="ECO:0000256" key="8">
    <source>
        <dbReference type="ARBA" id="ARBA00022679"/>
    </source>
</evidence>
<keyword evidence="21" id="KW-0472">Membrane</keyword>
<dbReference type="SUPFAM" id="SSF158472">
    <property type="entry name" value="HAMP domain-like"/>
    <property type="match status" value="1"/>
</dbReference>